<comment type="caution">
    <text evidence="8">The sequence shown here is derived from an EMBL/GenBank/DDBJ whole genome shotgun (WGS) entry which is preliminary data.</text>
</comment>
<proteinExistence type="predicted"/>
<organism evidence="8 9">
    <name type="scientific">Rudaeicoccus suwonensis</name>
    <dbReference type="NCBI Taxonomy" id="657409"/>
    <lineage>
        <taxon>Bacteria</taxon>
        <taxon>Bacillati</taxon>
        <taxon>Actinomycetota</taxon>
        <taxon>Actinomycetes</taxon>
        <taxon>Micrococcales</taxon>
        <taxon>Dermacoccaceae</taxon>
        <taxon>Rudaeicoccus</taxon>
    </lineage>
</organism>
<dbReference type="Gene3D" id="3.40.50.2300">
    <property type="match status" value="1"/>
</dbReference>
<evidence type="ECO:0000256" key="2">
    <source>
        <dbReference type="ARBA" id="ARBA00023015"/>
    </source>
</evidence>
<dbReference type="Pfam" id="PF00196">
    <property type="entry name" value="GerE"/>
    <property type="match status" value="1"/>
</dbReference>
<keyword evidence="4" id="KW-0804">Transcription</keyword>
<dbReference type="GO" id="GO:0003677">
    <property type="term" value="F:DNA binding"/>
    <property type="evidence" value="ECO:0007669"/>
    <property type="project" value="UniProtKB-KW"/>
</dbReference>
<dbReference type="InterPro" id="IPR039420">
    <property type="entry name" value="WalR-like"/>
</dbReference>
<dbReference type="InterPro" id="IPR001789">
    <property type="entry name" value="Sig_transdc_resp-reg_receiver"/>
</dbReference>
<dbReference type="SUPFAM" id="SSF52172">
    <property type="entry name" value="CheY-like"/>
    <property type="match status" value="1"/>
</dbReference>
<dbReference type="GO" id="GO:0000160">
    <property type="term" value="P:phosphorelay signal transduction system"/>
    <property type="evidence" value="ECO:0007669"/>
    <property type="project" value="InterPro"/>
</dbReference>
<dbReference type="GO" id="GO:0006355">
    <property type="term" value="P:regulation of DNA-templated transcription"/>
    <property type="evidence" value="ECO:0007669"/>
    <property type="project" value="InterPro"/>
</dbReference>
<dbReference type="SUPFAM" id="SSF46894">
    <property type="entry name" value="C-terminal effector domain of the bipartite response regulators"/>
    <property type="match status" value="1"/>
</dbReference>
<dbReference type="AlphaFoldDB" id="A0A561EBQ8"/>
<dbReference type="InterPro" id="IPR011006">
    <property type="entry name" value="CheY-like_superfamily"/>
</dbReference>
<evidence type="ECO:0000256" key="1">
    <source>
        <dbReference type="ARBA" id="ARBA00022553"/>
    </source>
</evidence>
<dbReference type="CDD" id="cd17535">
    <property type="entry name" value="REC_NarL-like"/>
    <property type="match status" value="1"/>
</dbReference>
<accession>A0A561EBQ8</accession>
<keyword evidence="1 5" id="KW-0597">Phosphoprotein</keyword>
<dbReference type="PRINTS" id="PR00038">
    <property type="entry name" value="HTHLUXR"/>
</dbReference>
<feature type="domain" description="HTH luxR-type" evidence="6">
    <location>
        <begin position="160"/>
        <end position="225"/>
    </location>
</feature>
<dbReference type="Proteomes" id="UP000318297">
    <property type="component" value="Unassembled WGS sequence"/>
</dbReference>
<dbReference type="EMBL" id="VIVQ01000001">
    <property type="protein sequence ID" value="TWE13044.1"/>
    <property type="molecule type" value="Genomic_DNA"/>
</dbReference>
<dbReference type="PANTHER" id="PTHR43214:SF24">
    <property type="entry name" value="TRANSCRIPTIONAL REGULATORY PROTEIN NARL-RELATED"/>
    <property type="match status" value="1"/>
</dbReference>
<evidence type="ECO:0000313" key="8">
    <source>
        <dbReference type="EMBL" id="TWE13044.1"/>
    </source>
</evidence>
<evidence type="ECO:0000256" key="3">
    <source>
        <dbReference type="ARBA" id="ARBA00023125"/>
    </source>
</evidence>
<dbReference type="SMART" id="SM00448">
    <property type="entry name" value="REC"/>
    <property type="match status" value="1"/>
</dbReference>
<evidence type="ECO:0000313" key="9">
    <source>
        <dbReference type="Proteomes" id="UP000318297"/>
    </source>
</evidence>
<evidence type="ECO:0000259" key="7">
    <source>
        <dbReference type="PROSITE" id="PS50110"/>
    </source>
</evidence>
<name>A0A561EBQ8_9MICO</name>
<dbReference type="PROSITE" id="PS50043">
    <property type="entry name" value="HTH_LUXR_2"/>
    <property type="match status" value="1"/>
</dbReference>
<dbReference type="RefSeq" id="WP_170226439.1">
    <property type="nucleotide sequence ID" value="NZ_VIVQ01000001.1"/>
</dbReference>
<protein>
    <submittedName>
        <fullName evidence="8">LuxR family two component transcriptional regulator</fullName>
    </submittedName>
</protein>
<dbReference type="PROSITE" id="PS50110">
    <property type="entry name" value="RESPONSE_REGULATORY"/>
    <property type="match status" value="1"/>
</dbReference>
<evidence type="ECO:0000256" key="4">
    <source>
        <dbReference type="ARBA" id="ARBA00023163"/>
    </source>
</evidence>
<keyword evidence="9" id="KW-1185">Reference proteome</keyword>
<dbReference type="InterPro" id="IPR016032">
    <property type="entry name" value="Sig_transdc_resp-reg_C-effctor"/>
</dbReference>
<gene>
    <name evidence="8" type="ORF">BKA23_1872</name>
</gene>
<evidence type="ECO:0000256" key="5">
    <source>
        <dbReference type="PROSITE-ProRule" id="PRU00169"/>
    </source>
</evidence>
<sequence>MTQKSHEGDDPITVLLVDDDALVRAGLRVILRGAKDISVLDHDAANGQEALAAVVQHRPDVVLMDVRMPVMDGIEATAALTAQPDPPQVIVLTTFDADDLVVRALRTGASGFLLKDTPPERLVDAVRSVAAGEPILSPSVTRHLLERITSGGDGARRTAANDRLAALTAREREVAELVGQGLSNADIAKELFMSVPTVKAHVSRVLTKLGADNRVQVAIVVHESHLPD</sequence>
<dbReference type="SMART" id="SM00421">
    <property type="entry name" value="HTH_LUXR"/>
    <property type="match status" value="1"/>
</dbReference>
<feature type="modified residue" description="4-aspartylphosphate" evidence="5">
    <location>
        <position position="65"/>
    </location>
</feature>
<feature type="domain" description="Response regulatory" evidence="7">
    <location>
        <begin position="13"/>
        <end position="130"/>
    </location>
</feature>
<dbReference type="PANTHER" id="PTHR43214">
    <property type="entry name" value="TWO-COMPONENT RESPONSE REGULATOR"/>
    <property type="match status" value="1"/>
</dbReference>
<dbReference type="InterPro" id="IPR000792">
    <property type="entry name" value="Tscrpt_reg_LuxR_C"/>
</dbReference>
<dbReference type="InterPro" id="IPR058245">
    <property type="entry name" value="NreC/VraR/RcsB-like_REC"/>
</dbReference>
<reference evidence="8 9" key="1">
    <citation type="submission" date="2019-06" db="EMBL/GenBank/DDBJ databases">
        <title>Sequencing the genomes of 1000 actinobacteria strains.</title>
        <authorList>
            <person name="Klenk H.-P."/>
        </authorList>
    </citation>
    <scope>NUCLEOTIDE SEQUENCE [LARGE SCALE GENOMIC DNA]</scope>
    <source>
        <strain evidence="8 9">DSM 19560</strain>
    </source>
</reference>
<keyword evidence="2" id="KW-0805">Transcription regulation</keyword>
<dbReference type="CDD" id="cd06170">
    <property type="entry name" value="LuxR_C_like"/>
    <property type="match status" value="1"/>
</dbReference>
<dbReference type="Pfam" id="PF00072">
    <property type="entry name" value="Response_reg"/>
    <property type="match status" value="1"/>
</dbReference>
<dbReference type="PROSITE" id="PS00622">
    <property type="entry name" value="HTH_LUXR_1"/>
    <property type="match status" value="1"/>
</dbReference>
<evidence type="ECO:0000259" key="6">
    <source>
        <dbReference type="PROSITE" id="PS50043"/>
    </source>
</evidence>
<keyword evidence="3" id="KW-0238">DNA-binding</keyword>